<sequence length="506" mass="56909">MHDDEPKDDAPQPPPPPKHYTRRMGNCGQDIPFETQFLIVEARDGSNVEQGSKDGMDQSALDVVFLPILEGDFRAVLQGNEQNELEICLESGDPAVEDFEGSHLVFVAAGPDPFDVITNAVKTVEKHLQTFCHRERKKMPDMLNWFGWCTWDAFYTDVTSEGVKEGLESLEKGGIPPKFVIIDDGWQSVSMDPTGIKCKADNCANFANRLTHIKENHKFQKDGKEGHRIEDPALGLCHIVGEIKDQHALKYVYVWHAITGYWGGVKAGVTEMEHYESKLAYPVSSPGVQSNEDVLFMSVSIPHLEVILVVVVVERHFRNHLHFRGKHLIRLKQPSLPRSIVVPTWELPFRRQKKGSMQEIWEPKSVQVDVSELIVGAQGSLPRTAGPAKDFLRGSINNRPFRPGGLDESQSLERIHPEGASNGEWVREVLNGGPAQAVTPSLKKGMDLGNLKVYPSSWNVYKDQSSIKSTSDEKLVHCRRQSLLNWKMNQIRLMCPAAQMSLNYLY</sequence>
<dbReference type="Pfam" id="PF05691">
    <property type="entry name" value="Raffinose_syn"/>
    <property type="match status" value="1"/>
</dbReference>
<proteinExistence type="inferred from homology"/>
<feature type="compositionally biased region" description="Basic and acidic residues" evidence="5">
    <location>
        <begin position="1"/>
        <end position="10"/>
    </location>
</feature>
<dbReference type="EC" id="2.4.1.82" evidence="2"/>
<reference evidence="7" key="1">
    <citation type="submission" date="2020-03" db="EMBL/GenBank/DDBJ databases">
        <title>Castanea mollissima Vanexum genome sequencing.</title>
        <authorList>
            <person name="Staton M."/>
        </authorList>
    </citation>
    <scope>NUCLEOTIDE SEQUENCE</scope>
    <source>
        <tissue evidence="7">Leaf</tissue>
    </source>
</reference>
<organism evidence="7 8">
    <name type="scientific">Castanea mollissima</name>
    <name type="common">Chinese chestnut</name>
    <dbReference type="NCBI Taxonomy" id="60419"/>
    <lineage>
        <taxon>Eukaryota</taxon>
        <taxon>Viridiplantae</taxon>
        <taxon>Streptophyta</taxon>
        <taxon>Embryophyta</taxon>
        <taxon>Tracheophyta</taxon>
        <taxon>Spermatophyta</taxon>
        <taxon>Magnoliopsida</taxon>
        <taxon>eudicotyledons</taxon>
        <taxon>Gunneridae</taxon>
        <taxon>Pentapetalae</taxon>
        <taxon>rosids</taxon>
        <taxon>fabids</taxon>
        <taxon>Fagales</taxon>
        <taxon>Fagaceae</taxon>
        <taxon>Castanea</taxon>
    </lineage>
</organism>
<dbReference type="Pfam" id="PF17911">
    <property type="entry name" value="Ski2_N"/>
    <property type="match status" value="1"/>
</dbReference>
<dbReference type="OrthoDB" id="4664297at2759"/>
<dbReference type="FunFam" id="3.20.20.70:FF:000355">
    <property type="entry name" value="Putative galactinol--sucrose galactosyltransferase 1"/>
    <property type="match status" value="1"/>
</dbReference>
<evidence type="ECO:0000259" key="6">
    <source>
        <dbReference type="Pfam" id="PF17911"/>
    </source>
</evidence>
<dbReference type="GO" id="GO:0047274">
    <property type="term" value="F:galactinol-sucrose galactosyltransferase activity"/>
    <property type="evidence" value="ECO:0007669"/>
    <property type="project" value="UniProtKB-EC"/>
</dbReference>
<evidence type="ECO:0000256" key="3">
    <source>
        <dbReference type="ARBA" id="ARBA00023277"/>
    </source>
</evidence>
<gene>
    <name evidence="7" type="ORF">CMV_020115</name>
</gene>
<dbReference type="EMBL" id="JRKL02003664">
    <property type="protein sequence ID" value="KAF3954555.1"/>
    <property type="molecule type" value="Genomic_DNA"/>
</dbReference>
<dbReference type="InterPro" id="IPR040801">
    <property type="entry name" value="Ski2_N"/>
</dbReference>
<dbReference type="SUPFAM" id="SSF51445">
    <property type="entry name" value="(Trans)glycosidases"/>
    <property type="match status" value="1"/>
</dbReference>
<dbReference type="PANTHER" id="PTHR31268">
    <property type="match status" value="1"/>
</dbReference>
<dbReference type="InterPro" id="IPR008811">
    <property type="entry name" value="Glycosyl_hydrolases_36"/>
</dbReference>
<protein>
    <recommendedName>
        <fullName evidence="2">galactinol--sucrose galactosyltransferase</fullName>
        <ecNumber evidence="2">2.4.1.82</ecNumber>
    </recommendedName>
</protein>
<evidence type="ECO:0000256" key="5">
    <source>
        <dbReference type="SAM" id="MobiDB-lite"/>
    </source>
</evidence>
<evidence type="ECO:0000313" key="7">
    <source>
        <dbReference type="EMBL" id="KAF3954555.1"/>
    </source>
</evidence>
<dbReference type="PANTHER" id="PTHR31268:SF29">
    <property type="entry name" value="GALACTINOL--SUCROSE GALACTOSYLTRANSFERASE 1-RELATED"/>
    <property type="match status" value="1"/>
</dbReference>
<keyword evidence="8" id="KW-1185">Reference proteome</keyword>
<evidence type="ECO:0000313" key="8">
    <source>
        <dbReference type="Proteomes" id="UP000737018"/>
    </source>
</evidence>
<name>A0A8J4QIG2_9ROSI</name>
<dbReference type="InterPro" id="IPR017853">
    <property type="entry name" value="GH"/>
</dbReference>
<comment type="similarity">
    <text evidence="1">Belongs to the glycosyl hydrolases 36 family.</text>
</comment>
<comment type="catalytic activity">
    <reaction evidence="4">
        <text>alpha-D-galactosyl-(1-&gt;3)-1D-myo-inositol + sucrose = raffinose + myo-inositol</text>
        <dbReference type="Rhea" id="RHEA:20161"/>
        <dbReference type="ChEBI" id="CHEBI:16634"/>
        <dbReference type="ChEBI" id="CHEBI:17268"/>
        <dbReference type="ChEBI" id="CHEBI:17505"/>
        <dbReference type="ChEBI" id="CHEBI:17992"/>
        <dbReference type="EC" id="2.4.1.82"/>
    </reaction>
</comment>
<dbReference type="Gene3D" id="3.20.20.70">
    <property type="entry name" value="Aldolase class I"/>
    <property type="match status" value="1"/>
</dbReference>
<dbReference type="InterPro" id="IPR013785">
    <property type="entry name" value="Aldolase_TIM"/>
</dbReference>
<evidence type="ECO:0000256" key="2">
    <source>
        <dbReference type="ARBA" id="ARBA00012708"/>
    </source>
</evidence>
<keyword evidence="3" id="KW-0119">Carbohydrate metabolism</keyword>
<accession>A0A8J4QIG2</accession>
<evidence type="ECO:0000256" key="1">
    <source>
        <dbReference type="ARBA" id="ARBA00007240"/>
    </source>
</evidence>
<evidence type="ECO:0000256" key="4">
    <source>
        <dbReference type="ARBA" id="ARBA00049426"/>
    </source>
</evidence>
<dbReference type="Proteomes" id="UP000737018">
    <property type="component" value="Unassembled WGS sequence"/>
</dbReference>
<feature type="domain" description="Ski2 N-terminal" evidence="6">
    <location>
        <begin position="379"/>
        <end position="422"/>
    </location>
</feature>
<comment type="caution">
    <text evidence="7">The sequence shown here is derived from an EMBL/GenBank/DDBJ whole genome shotgun (WGS) entry which is preliminary data.</text>
</comment>
<feature type="region of interest" description="Disordered" evidence="5">
    <location>
        <begin position="1"/>
        <end position="26"/>
    </location>
</feature>
<dbReference type="AlphaFoldDB" id="A0A8J4QIG2"/>